<keyword evidence="4" id="KW-1185">Reference proteome</keyword>
<dbReference type="Gene3D" id="3.90.226.10">
    <property type="entry name" value="2-enoyl-CoA Hydratase, Chain A, domain 1"/>
    <property type="match status" value="1"/>
</dbReference>
<evidence type="ECO:0000256" key="2">
    <source>
        <dbReference type="RuleBase" id="RU003707"/>
    </source>
</evidence>
<dbReference type="EMBL" id="CP073078">
    <property type="protein sequence ID" value="QUD87206.1"/>
    <property type="molecule type" value="Genomic_DNA"/>
</dbReference>
<dbReference type="Proteomes" id="UP000676409">
    <property type="component" value="Chromosome"/>
</dbReference>
<gene>
    <name evidence="3" type="ORF">KCG34_19445</name>
</gene>
<protein>
    <submittedName>
        <fullName evidence="3">Enoyl-CoA hydratase/isomerase family protein</fullName>
    </submittedName>
</protein>
<evidence type="ECO:0000313" key="3">
    <source>
        <dbReference type="EMBL" id="QUD87206.1"/>
    </source>
</evidence>
<dbReference type="PROSITE" id="PS00166">
    <property type="entry name" value="ENOYL_COA_HYDRATASE"/>
    <property type="match status" value="1"/>
</dbReference>
<sequence length="260" mass="27565">MTAEAYGDVRIERRGHVALAIIDHPPNNHVSTPLMRALADAFEALDADNEVRAVVLATEGRVFCGGADLHAPNAVTRGDGAGINPLYTEAVRLFSNTKPIVAAIQGAAVGAGLGLALVADFRIAAPEARFSANFVKLGFHAGFGISHTLPRLIGQQRAALMLQTARRIKADEALEWGLVDAVVPLEEVRQAAIALAQEIAENAPLAVQSSRATLRQGLAAAVRAQTNHEFAEQQRLMKTKDFAEGVRAVAERRPGAFTGA</sequence>
<dbReference type="SUPFAM" id="SSF52096">
    <property type="entry name" value="ClpP/crotonase"/>
    <property type="match status" value="1"/>
</dbReference>
<dbReference type="PANTHER" id="PTHR43802">
    <property type="entry name" value="ENOYL-COA HYDRATASE"/>
    <property type="match status" value="1"/>
</dbReference>
<accession>A0A975FZI8</accession>
<dbReference type="InterPro" id="IPR018376">
    <property type="entry name" value="Enoyl-CoA_hyd/isom_CS"/>
</dbReference>
<dbReference type="InterPro" id="IPR029045">
    <property type="entry name" value="ClpP/crotonase-like_dom_sf"/>
</dbReference>
<dbReference type="CDD" id="cd06558">
    <property type="entry name" value="crotonase-like"/>
    <property type="match status" value="1"/>
</dbReference>
<dbReference type="PANTHER" id="PTHR43802:SF1">
    <property type="entry name" value="IP11341P-RELATED"/>
    <property type="match status" value="1"/>
</dbReference>
<dbReference type="InterPro" id="IPR001753">
    <property type="entry name" value="Enoyl-CoA_hydra/iso"/>
</dbReference>
<organism evidence="3 4">
    <name type="scientific">Phenylobacterium montanum</name>
    <dbReference type="NCBI Taxonomy" id="2823693"/>
    <lineage>
        <taxon>Bacteria</taxon>
        <taxon>Pseudomonadati</taxon>
        <taxon>Pseudomonadota</taxon>
        <taxon>Alphaproteobacteria</taxon>
        <taxon>Caulobacterales</taxon>
        <taxon>Caulobacteraceae</taxon>
        <taxon>Phenylobacterium</taxon>
    </lineage>
</organism>
<evidence type="ECO:0000313" key="4">
    <source>
        <dbReference type="Proteomes" id="UP000676409"/>
    </source>
</evidence>
<dbReference type="GO" id="GO:0003824">
    <property type="term" value="F:catalytic activity"/>
    <property type="evidence" value="ECO:0007669"/>
    <property type="project" value="InterPro"/>
</dbReference>
<reference evidence="3" key="1">
    <citation type="submission" date="2021-04" db="EMBL/GenBank/DDBJ databases">
        <title>The complete genome sequence of Caulobacter sp. S6.</title>
        <authorList>
            <person name="Tang Y."/>
            <person name="Ouyang W."/>
            <person name="Liu Q."/>
            <person name="Huang B."/>
            <person name="Guo Z."/>
            <person name="Lei P."/>
        </authorList>
    </citation>
    <scope>NUCLEOTIDE SEQUENCE</scope>
    <source>
        <strain evidence="3">S6</strain>
    </source>
</reference>
<dbReference type="AlphaFoldDB" id="A0A975FZI8"/>
<name>A0A975FZI8_9CAUL</name>
<dbReference type="Pfam" id="PF00378">
    <property type="entry name" value="ECH_1"/>
    <property type="match status" value="1"/>
</dbReference>
<dbReference type="RefSeq" id="WP_211937258.1">
    <property type="nucleotide sequence ID" value="NZ_CP073078.1"/>
</dbReference>
<proteinExistence type="inferred from homology"/>
<evidence type="ECO:0000256" key="1">
    <source>
        <dbReference type="ARBA" id="ARBA00005254"/>
    </source>
</evidence>
<dbReference type="KEGG" id="caul:KCG34_19445"/>
<comment type="similarity">
    <text evidence="1 2">Belongs to the enoyl-CoA hydratase/isomerase family.</text>
</comment>